<gene>
    <name evidence="1" type="ORF">UFOPK2166_00500</name>
    <name evidence="2" type="ORF">UFOPK2195_00474</name>
</gene>
<organism evidence="1">
    <name type="scientific">freshwater metagenome</name>
    <dbReference type="NCBI Taxonomy" id="449393"/>
    <lineage>
        <taxon>unclassified sequences</taxon>
        <taxon>metagenomes</taxon>
        <taxon>ecological metagenomes</taxon>
    </lineage>
</organism>
<evidence type="ECO:0000313" key="1">
    <source>
        <dbReference type="EMBL" id="CAB4645346.1"/>
    </source>
</evidence>
<sequence length="110" mass="12993">MAELFAEDLDRNATGNDQRKLSINVDLRFAEVNRRFDAVDRLFDRTLLFVFEFFRIIDPAKFNFTFKTRSNIFCYCPESFEPHGHTNSFCDKIIRNITSTCQRKILEILG</sequence>
<dbReference type="EMBL" id="CAEZWH010000069">
    <property type="protein sequence ID" value="CAB4651027.1"/>
    <property type="molecule type" value="Genomic_DNA"/>
</dbReference>
<reference evidence="1" key="1">
    <citation type="submission" date="2020-05" db="EMBL/GenBank/DDBJ databases">
        <authorList>
            <person name="Chiriac C."/>
            <person name="Salcher M."/>
            <person name="Ghai R."/>
            <person name="Kavagutti S V."/>
        </authorList>
    </citation>
    <scope>NUCLEOTIDE SEQUENCE</scope>
</reference>
<evidence type="ECO:0000313" key="2">
    <source>
        <dbReference type="EMBL" id="CAB4651027.1"/>
    </source>
</evidence>
<name>A0A6J6K7R3_9ZZZZ</name>
<dbReference type="EMBL" id="CAEZWB010000047">
    <property type="protein sequence ID" value="CAB4645346.1"/>
    <property type="molecule type" value="Genomic_DNA"/>
</dbReference>
<accession>A0A6J6K7R3</accession>
<proteinExistence type="predicted"/>
<dbReference type="AlphaFoldDB" id="A0A6J6K7R3"/>
<protein>
    <submittedName>
        <fullName evidence="1">Unannotated protein</fullName>
    </submittedName>
</protein>